<comment type="caution">
    <text evidence="2">The sequence shown here is derived from an EMBL/GenBank/DDBJ whole genome shotgun (WGS) entry which is preliminary data.</text>
</comment>
<dbReference type="InterPro" id="IPR029058">
    <property type="entry name" value="AB_hydrolase_fold"/>
</dbReference>
<name>A0A9D1GUX3_9ACTN</name>
<organism evidence="2 3">
    <name type="scientific">Candidatus Avipropionibacterium avicola</name>
    <dbReference type="NCBI Taxonomy" id="2840701"/>
    <lineage>
        <taxon>Bacteria</taxon>
        <taxon>Bacillati</taxon>
        <taxon>Actinomycetota</taxon>
        <taxon>Actinomycetes</taxon>
        <taxon>Propionibacteriales</taxon>
        <taxon>Propionibacteriaceae</taxon>
        <taxon>Propionibacteriaceae incertae sedis</taxon>
        <taxon>Candidatus Avipropionibacterium</taxon>
    </lineage>
</organism>
<dbReference type="Gene3D" id="3.40.50.1820">
    <property type="entry name" value="alpha/beta hydrolase"/>
    <property type="match status" value="1"/>
</dbReference>
<protein>
    <recommendedName>
        <fullName evidence="4">Alpha/beta hydrolase</fullName>
    </recommendedName>
</protein>
<sequence>MNGPPVSMPDDVTSEPSGPGSRVRVARDEVWVDGLRLGTTTVTPTGEHDSSPIIVTLGILAKLDTFEEQRFWLLADRLRRPVIALDTPGWTVRGGGLPHQVRRRLRRGGFDWLAHLLGDVVLRTNPGVLDLAPSVVGYSLGASTGSALAADLTARGADLRGLSLIEPVAVRRQSLVELAWRNLRDARHSHRYAVENKDLAWAVSSGSPLPWPRAIELSLLVWAISRGHIPETVAGLPAKIPVTLVSGERSTLAPLPAIDRLAIGLRRSGHPVDQHTIPDAHHALWNSLAVVDRIADWIV</sequence>
<gene>
    <name evidence="2" type="ORF">IAA98_01425</name>
</gene>
<reference evidence="2" key="1">
    <citation type="submission" date="2020-10" db="EMBL/GenBank/DDBJ databases">
        <authorList>
            <person name="Gilroy R."/>
        </authorList>
    </citation>
    <scope>NUCLEOTIDE SEQUENCE</scope>
    <source>
        <strain evidence="2">ChiGjej1B1-24693</strain>
    </source>
</reference>
<dbReference type="AlphaFoldDB" id="A0A9D1GUX3"/>
<reference evidence="2" key="2">
    <citation type="journal article" date="2021" name="PeerJ">
        <title>Extensive microbial diversity within the chicken gut microbiome revealed by metagenomics and culture.</title>
        <authorList>
            <person name="Gilroy R."/>
            <person name="Ravi A."/>
            <person name="Getino M."/>
            <person name="Pursley I."/>
            <person name="Horton D.L."/>
            <person name="Alikhan N.F."/>
            <person name="Baker D."/>
            <person name="Gharbi K."/>
            <person name="Hall N."/>
            <person name="Watson M."/>
            <person name="Adriaenssens E.M."/>
            <person name="Foster-Nyarko E."/>
            <person name="Jarju S."/>
            <person name="Secka A."/>
            <person name="Antonio M."/>
            <person name="Oren A."/>
            <person name="Chaudhuri R.R."/>
            <person name="La Ragione R."/>
            <person name="Hildebrand F."/>
            <person name="Pallen M.J."/>
        </authorList>
    </citation>
    <scope>NUCLEOTIDE SEQUENCE</scope>
    <source>
        <strain evidence="2">ChiGjej1B1-24693</strain>
    </source>
</reference>
<proteinExistence type="predicted"/>
<evidence type="ECO:0008006" key="4">
    <source>
        <dbReference type="Google" id="ProtNLM"/>
    </source>
</evidence>
<accession>A0A9D1GUX3</accession>
<evidence type="ECO:0000313" key="2">
    <source>
        <dbReference type="EMBL" id="HIT74231.1"/>
    </source>
</evidence>
<dbReference type="SUPFAM" id="SSF53474">
    <property type="entry name" value="alpha/beta-Hydrolases"/>
    <property type="match status" value="1"/>
</dbReference>
<dbReference type="EMBL" id="DVLP01000043">
    <property type="protein sequence ID" value="HIT74231.1"/>
    <property type="molecule type" value="Genomic_DNA"/>
</dbReference>
<evidence type="ECO:0000256" key="1">
    <source>
        <dbReference type="SAM" id="MobiDB-lite"/>
    </source>
</evidence>
<evidence type="ECO:0000313" key="3">
    <source>
        <dbReference type="Proteomes" id="UP000886842"/>
    </source>
</evidence>
<dbReference type="Proteomes" id="UP000886842">
    <property type="component" value="Unassembled WGS sequence"/>
</dbReference>
<feature type="region of interest" description="Disordered" evidence="1">
    <location>
        <begin position="1"/>
        <end position="23"/>
    </location>
</feature>